<evidence type="ECO:0000313" key="3">
    <source>
        <dbReference type="Proteomes" id="UP000001191"/>
    </source>
</evidence>
<evidence type="ECO:0000313" key="2">
    <source>
        <dbReference type="EMBL" id="ACC81172.1"/>
    </source>
</evidence>
<dbReference type="EnsemblBacteria" id="ACC81172">
    <property type="protein sequence ID" value="ACC81172"/>
    <property type="gene ID" value="Npun_R2618"/>
</dbReference>
<dbReference type="SUPFAM" id="SSF52540">
    <property type="entry name" value="P-loop containing nucleoside triphosphate hydrolases"/>
    <property type="match status" value="1"/>
</dbReference>
<dbReference type="Proteomes" id="UP000001191">
    <property type="component" value="Chromosome"/>
</dbReference>
<dbReference type="KEGG" id="npu:Npun_R2618"/>
<dbReference type="EMBL" id="CP001037">
    <property type="protein sequence ID" value="ACC81172.1"/>
    <property type="molecule type" value="Genomic_DNA"/>
</dbReference>
<feature type="transmembrane region" description="Helical" evidence="1">
    <location>
        <begin position="12"/>
        <end position="33"/>
    </location>
</feature>
<dbReference type="InterPro" id="IPR027417">
    <property type="entry name" value="P-loop_NTPase"/>
</dbReference>
<keyword evidence="3" id="KW-1185">Reference proteome</keyword>
<dbReference type="OrthoDB" id="474142at2"/>
<reference evidence="2 3" key="2">
    <citation type="journal article" date="2013" name="Plant Physiol.">
        <title>A Nostoc punctiforme Sugar Transporter Necessary to Establish a Cyanobacterium-Plant Symbiosis.</title>
        <authorList>
            <person name="Ekman M."/>
            <person name="Picossi S."/>
            <person name="Campbell E.L."/>
            <person name="Meeks J.C."/>
            <person name="Flores E."/>
        </authorList>
    </citation>
    <scope>NUCLEOTIDE SEQUENCE [LARGE SCALE GENOMIC DNA]</scope>
    <source>
        <strain evidence="3">ATCC 29133 / PCC 73102</strain>
    </source>
</reference>
<sequence>MDWLKLFKQQNQFSIGLAIALSLTGLGLSVYSMSGTKYDVIEFCFKPKKNNNRAVKYCTQDKQYIIPEGYWRQENYVPTNPRFQPQGTFILSDKATRLRTIPATNPIAKNWAMASLILLSSSTLLTSKRLQRYKKEFVAYFEQLKTDLNQEIQLNEQQREITTHKIAVETEYIKDRVTRNDQITRIKDKSEGEREFDREQAEKHNQLAEYQRLLQLAKFKAEIAKCEAEEAKHRSEANRLLSAVPVPLELTEEIDYEALCPGKVGELEFYDWRDLVDDAVGIIVAGNSGSGKTSVAVWVAGWLTKDEPAQVLALDPHANVNVLWGELGIHAIADFALIEQQLILLIELLDSRRELNKQQLDLEPTIIVFGDEINACLDSFSNKEIIELALRRLGSEGRKYKIIFIALNQSSNANDLNISAQMRNNYLLIALNATARQLAKQWKKDDPRKKHVDELAYSCIVSGAVPESLAIHPTHHTYKQFKKKGNKPKGLRQINQLPLTIPLASPEDIQTDWHKDLVAWADQLLNVPTPDLIKEKWEEMMGHAPSSKQVELLHEYLLNRN</sequence>
<dbReference type="STRING" id="63737.Npun_R2618"/>
<evidence type="ECO:0000256" key="1">
    <source>
        <dbReference type="SAM" id="Phobius"/>
    </source>
</evidence>
<accession>B2ITE1</accession>
<protein>
    <submittedName>
        <fullName evidence="2">Uncharacterized protein</fullName>
    </submittedName>
</protein>
<keyword evidence="1" id="KW-0812">Transmembrane</keyword>
<dbReference type="RefSeq" id="WP_012409166.1">
    <property type="nucleotide sequence ID" value="NC_010628.1"/>
</dbReference>
<dbReference type="Gene3D" id="3.40.50.300">
    <property type="entry name" value="P-loop containing nucleotide triphosphate hydrolases"/>
    <property type="match status" value="1"/>
</dbReference>
<proteinExistence type="predicted"/>
<keyword evidence="1" id="KW-1133">Transmembrane helix</keyword>
<keyword evidence="1" id="KW-0472">Membrane</keyword>
<organism evidence="2 3">
    <name type="scientific">Nostoc punctiforme (strain ATCC 29133 / PCC 73102)</name>
    <dbReference type="NCBI Taxonomy" id="63737"/>
    <lineage>
        <taxon>Bacteria</taxon>
        <taxon>Bacillati</taxon>
        <taxon>Cyanobacteriota</taxon>
        <taxon>Cyanophyceae</taxon>
        <taxon>Nostocales</taxon>
        <taxon>Nostocaceae</taxon>
        <taxon>Nostoc</taxon>
    </lineage>
</organism>
<name>B2ITE1_NOSP7</name>
<dbReference type="AlphaFoldDB" id="B2ITE1"/>
<dbReference type="HOGENOM" id="CLU_485577_0_0_3"/>
<dbReference type="eggNOG" id="COG1674">
    <property type="taxonomic scope" value="Bacteria"/>
</dbReference>
<reference evidence="3" key="1">
    <citation type="submission" date="2008-04" db="EMBL/GenBank/DDBJ databases">
        <title>Complete sequence of chromosome of Nostoc punctiforme ATCC 29133.</title>
        <authorList>
            <consortium name="US DOE Joint Genome Institute"/>
            <person name="Copeland A."/>
            <person name="Lucas S."/>
            <person name="Lapidus A."/>
            <person name="Glavina del Rio T."/>
            <person name="Dalin E."/>
            <person name="Tice H."/>
            <person name="Pitluck S."/>
            <person name="Chain P."/>
            <person name="Malfatti S."/>
            <person name="Shin M."/>
            <person name="Vergez L."/>
            <person name="Schmutz J."/>
            <person name="Larimer F."/>
            <person name="Land M."/>
            <person name="Hauser L."/>
            <person name="Kyrpides N."/>
            <person name="Kim E."/>
            <person name="Meeks J.C."/>
            <person name="Elhai J."/>
            <person name="Campbell E.L."/>
            <person name="Thiel T."/>
            <person name="Longmire J."/>
            <person name="Potts M."/>
            <person name="Atlas R."/>
        </authorList>
    </citation>
    <scope>NUCLEOTIDE SEQUENCE [LARGE SCALE GENOMIC DNA]</scope>
    <source>
        <strain evidence="3">ATCC 29133 / PCC 73102</strain>
    </source>
</reference>
<gene>
    <name evidence="2" type="ordered locus">Npun_R2618</name>
</gene>